<dbReference type="Proteomes" id="UP001172728">
    <property type="component" value="Unassembled WGS sequence"/>
</dbReference>
<feature type="chain" id="PRO_5046783959" evidence="2">
    <location>
        <begin position="34"/>
        <end position="451"/>
    </location>
</feature>
<feature type="transmembrane region" description="Helical" evidence="1">
    <location>
        <begin position="306"/>
        <end position="326"/>
    </location>
</feature>
<dbReference type="EMBL" id="JAUHPW010000002">
    <property type="protein sequence ID" value="MDN4475082.1"/>
    <property type="molecule type" value="Genomic_DNA"/>
</dbReference>
<accession>A0ABT8G7F8</accession>
<organism evidence="3 4">
    <name type="scientific">Demequina litoralis</name>
    <dbReference type="NCBI Taxonomy" id="3051660"/>
    <lineage>
        <taxon>Bacteria</taxon>
        <taxon>Bacillati</taxon>
        <taxon>Actinomycetota</taxon>
        <taxon>Actinomycetes</taxon>
        <taxon>Micrococcales</taxon>
        <taxon>Demequinaceae</taxon>
        <taxon>Demequina</taxon>
    </lineage>
</organism>
<feature type="signal peptide" evidence="2">
    <location>
        <begin position="1"/>
        <end position="33"/>
    </location>
</feature>
<keyword evidence="1" id="KW-0812">Transmembrane</keyword>
<feature type="transmembrane region" description="Helical" evidence="1">
    <location>
        <begin position="373"/>
        <end position="392"/>
    </location>
</feature>
<evidence type="ECO:0000313" key="3">
    <source>
        <dbReference type="EMBL" id="MDN4475082.1"/>
    </source>
</evidence>
<dbReference type="Pfam" id="PF13795">
    <property type="entry name" value="HupE_UreJ_2"/>
    <property type="match status" value="1"/>
</dbReference>
<sequence length="451" mass="46455">MKRPASLAGLVRALAAVLVACGLLAAGAGAAQAHPAETSAVLMTVHEDSVDLELQVPVRQYDQAADAALDVDGGDVEEHAEELAAYTLARLGLADADGALDLVVASVTEATVNDLPTAVIEVVATAPDGSVDGDLTLDYSLLIDRIATHEVYVSMVSDWADGTVTDEEPALLAVMDWEHTSYVVDRDGTGWASGVAATIRLGIDHIAAGPDHVLFLILLLVPAPLLARGRRWTVATDDARADGRRALRRAGLLVSCFTVGHTASLALVSTGLLSLPTVVTESLVAGTIIVAGVHALLPLARRGEAWTAGAFGVVHGTAFATTLVALDLSPGALAAAILSFNVGVELAQLVVVVALLPALVWASRSTWYGTFRWGIAGVGVLAGATWLAAVIAGRDSVLSGGVDWVVAHPWQSYAIALAVLAGVAMGPRAARRVGSRRDADRMRIVADAGGA</sequence>
<reference evidence="3" key="1">
    <citation type="submission" date="2023-06" db="EMBL/GenBank/DDBJ databases">
        <title>Sysu t00192.</title>
        <authorList>
            <person name="Gao L."/>
            <person name="Fang B.-Z."/>
            <person name="Li W.-J."/>
        </authorList>
    </citation>
    <scope>NUCLEOTIDE SEQUENCE</scope>
    <source>
        <strain evidence="3">SYSU T00192</strain>
    </source>
</reference>
<keyword evidence="1" id="KW-0472">Membrane</keyword>
<keyword evidence="2" id="KW-0732">Signal</keyword>
<evidence type="ECO:0000313" key="4">
    <source>
        <dbReference type="Proteomes" id="UP001172728"/>
    </source>
</evidence>
<feature type="transmembrane region" description="Helical" evidence="1">
    <location>
        <begin position="412"/>
        <end position="430"/>
    </location>
</feature>
<protein>
    <submittedName>
        <fullName evidence="3">HupE/UreJ family protein</fullName>
    </submittedName>
</protein>
<comment type="caution">
    <text evidence="3">The sequence shown here is derived from an EMBL/GenBank/DDBJ whole genome shotgun (WGS) entry which is preliminary data.</text>
</comment>
<keyword evidence="4" id="KW-1185">Reference proteome</keyword>
<proteinExistence type="predicted"/>
<feature type="transmembrane region" description="Helical" evidence="1">
    <location>
        <begin position="212"/>
        <end position="229"/>
    </location>
</feature>
<dbReference type="RefSeq" id="WP_301131532.1">
    <property type="nucleotide sequence ID" value="NZ_JAUHPW010000002.1"/>
</dbReference>
<feature type="transmembrane region" description="Helical" evidence="1">
    <location>
        <begin position="278"/>
        <end position="299"/>
    </location>
</feature>
<evidence type="ECO:0000256" key="2">
    <source>
        <dbReference type="SAM" id="SignalP"/>
    </source>
</evidence>
<feature type="transmembrane region" description="Helical" evidence="1">
    <location>
        <begin position="250"/>
        <end position="272"/>
    </location>
</feature>
<name>A0ABT8G7F8_9MICO</name>
<dbReference type="InterPro" id="IPR032809">
    <property type="entry name" value="Put_HupE_UreJ"/>
</dbReference>
<keyword evidence="1" id="KW-1133">Transmembrane helix</keyword>
<gene>
    <name evidence="3" type="ORF">QQX09_04320</name>
</gene>
<evidence type="ECO:0000256" key="1">
    <source>
        <dbReference type="SAM" id="Phobius"/>
    </source>
</evidence>
<feature type="transmembrane region" description="Helical" evidence="1">
    <location>
        <begin position="332"/>
        <end position="361"/>
    </location>
</feature>